<dbReference type="EMBL" id="BAAAYR010000002">
    <property type="protein sequence ID" value="GAA3563313.1"/>
    <property type="molecule type" value="Genomic_DNA"/>
</dbReference>
<comment type="caution">
    <text evidence="3">The sequence shown here is derived from an EMBL/GenBank/DDBJ whole genome shotgun (WGS) entry which is preliminary data.</text>
</comment>
<dbReference type="RefSeq" id="WP_204910923.1">
    <property type="nucleotide sequence ID" value="NZ_BAAAYR010000002.1"/>
</dbReference>
<evidence type="ECO:0008006" key="5">
    <source>
        <dbReference type="Google" id="ProtNLM"/>
    </source>
</evidence>
<evidence type="ECO:0000256" key="1">
    <source>
        <dbReference type="SAM" id="MobiDB-lite"/>
    </source>
</evidence>
<feature type="compositionally biased region" description="Low complexity" evidence="1">
    <location>
        <begin position="25"/>
        <end position="50"/>
    </location>
</feature>
<keyword evidence="4" id="KW-1185">Reference proteome</keyword>
<feature type="chain" id="PRO_5047043471" description="DUF5666 domain-containing protein" evidence="2">
    <location>
        <begin position="29"/>
        <end position="159"/>
    </location>
</feature>
<feature type="signal peptide" evidence="2">
    <location>
        <begin position="1"/>
        <end position="28"/>
    </location>
</feature>
<organism evidence="3 4">
    <name type="scientific">Microlunatus spumicola</name>
    <dbReference type="NCBI Taxonomy" id="81499"/>
    <lineage>
        <taxon>Bacteria</taxon>
        <taxon>Bacillati</taxon>
        <taxon>Actinomycetota</taxon>
        <taxon>Actinomycetes</taxon>
        <taxon>Propionibacteriales</taxon>
        <taxon>Propionibacteriaceae</taxon>
        <taxon>Microlunatus</taxon>
    </lineage>
</organism>
<keyword evidence="2" id="KW-0732">Signal</keyword>
<name>A0ABP6X8S2_9ACTN</name>
<proteinExistence type="predicted"/>
<reference evidence="4" key="1">
    <citation type="journal article" date="2019" name="Int. J. Syst. Evol. Microbiol.">
        <title>The Global Catalogue of Microorganisms (GCM) 10K type strain sequencing project: providing services to taxonomists for standard genome sequencing and annotation.</title>
        <authorList>
            <consortium name="The Broad Institute Genomics Platform"/>
            <consortium name="The Broad Institute Genome Sequencing Center for Infectious Disease"/>
            <person name="Wu L."/>
            <person name="Ma J."/>
        </authorList>
    </citation>
    <scope>NUCLEOTIDE SEQUENCE [LARGE SCALE GENOMIC DNA]</scope>
    <source>
        <strain evidence="4">JCM 16540</strain>
    </source>
</reference>
<evidence type="ECO:0000313" key="3">
    <source>
        <dbReference type="EMBL" id="GAA3563313.1"/>
    </source>
</evidence>
<evidence type="ECO:0000313" key="4">
    <source>
        <dbReference type="Proteomes" id="UP001500767"/>
    </source>
</evidence>
<sequence>MKKPIVLLATAASAVALAAAAGVGIASADPSPTPTPSASATPQAGPSTPAKAKPSQDPAKKKHRDLAGRALHGEVTLGGKKHRVVDVQRGTVSAVSAGSVSVRSADGFDGTYVVGPKTKVRVAKKEAAIGDVAVGDHVRVVATRDGQTLTATRVVDRKG</sequence>
<dbReference type="Proteomes" id="UP001500767">
    <property type="component" value="Unassembled WGS sequence"/>
</dbReference>
<accession>A0ABP6X8S2</accession>
<feature type="region of interest" description="Disordered" evidence="1">
    <location>
        <begin position="25"/>
        <end position="65"/>
    </location>
</feature>
<protein>
    <recommendedName>
        <fullName evidence="5">DUF5666 domain-containing protein</fullName>
    </recommendedName>
</protein>
<evidence type="ECO:0000256" key="2">
    <source>
        <dbReference type="SAM" id="SignalP"/>
    </source>
</evidence>
<gene>
    <name evidence="3" type="ORF">GCM10022197_18580</name>
</gene>